<organism evidence="1">
    <name type="scientific">Oryza nivara</name>
    <name type="common">Indian wild rice</name>
    <name type="synonym">Oryza sativa f. spontanea</name>
    <dbReference type="NCBI Taxonomy" id="4536"/>
    <lineage>
        <taxon>Eukaryota</taxon>
        <taxon>Viridiplantae</taxon>
        <taxon>Streptophyta</taxon>
        <taxon>Embryophyta</taxon>
        <taxon>Tracheophyta</taxon>
        <taxon>Spermatophyta</taxon>
        <taxon>Magnoliopsida</taxon>
        <taxon>Liliopsida</taxon>
        <taxon>Poales</taxon>
        <taxon>Poaceae</taxon>
        <taxon>BOP clade</taxon>
        <taxon>Oryzoideae</taxon>
        <taxon>Oryzeae</taxon>
        <taxon>Oryzinae</taxon>
        <taxon>Oryza</taxon>
    </lineage>
</organism>
<dbReference type="Gramene" id="ONIVA02G16650.4">
    <property type="protein sequence ID" value="ONIVA02G16650.4"/>
    <property type="gene ID" value="ONIVA02G16650"/>
</dbReference>
<dbReference type="AlphaFoldDB" id="A0A0E0G622"/>
<protein>
    <submittedName>
        <fullName evidence="1">Uncharacterized protein</fullName>
    </submittedName>
</protein>
<proteinExistence type="predicted"/>
<sequence>METFHPFETGRVLGCFKGILACQNSRDVRIKSQLMIKKMDFPTSYKYPAVLQLFAIIFVPRWNTGLFCLFAEPTTLPLSDAVAS</sequence>
<keyword evidence="2" id="KW-1185">Reference proteome</keyword>
<name>A0A0E0G622_ORYNI</name>
<dbReference type="Proteomes" id="UP000006591">
    <property type="component" value="Chromosome 2"/>
</dbReference>
<dbReference type="EnsemblPlants" id="ONIVA02G16650.4">
    <property type="protein sequence ID" value="ONIVA02G16650.4"/>
    <property type="gene ID" value="ONIVA02G16650"/>
</dbReference>
<reference evidence="1" key="2">
    <citation type="submission" date="2018-04" db="EMBL/GenBank/DDBJ databases">
        <title>OnivRS2 (Oryza nivara Reference Sequence Version 2).</title>
        <authorList>
            <person name="Zhang J."/>
            <person name="Kudrna D."/>
            <person name="Lee S."/>
            <person name="Talag J."/>
            <person name="Rajasekar S."/>
            <person name="Welchert J."/>
            <person name="Hsing Y.-I."/>
            <person name="Wing R.A."/>
        </authorList>
    </citation>
    <scope>NUCLEOTIDE SEQUENCE [LARGE SCALE GENOMIC DNA]</scope>
    <source>
        <strain evidence="1">SL10</strain>
    </source>
</reference>
<evidence type="ECO:0000313" key="2">
    <source>
        <dbReference type="Proteomes" id="UP000006591"/>
    </source>
</evidence>
<evidence type="ECO:0000313" key="1">
    <source>
        <dbReference type="EnsemblPlants" id="ONIVA02G16650.4"/>
    </source>
</evidence>
<accession>A0A0E0G622</accession>
<dbReference type="HOGENOM" id="CLU_2531318_0_0_1"/>
<reference evidence="1" key="1">
    <citation type="submission" date="2015-04" db="UniProtKB">
        <authorList>
            <consortium name="EnsemblPlants"/>
        </authorList>
    </citation>
    <scope>IDENTIFICATION</scope>
    <source>
        <strain evidence="1">SL10</strain>
    </source>
</reference>